<name>A0A2C6KPG1_9APIC</name>
<comment type="caution">
    <text evidence="1">The sequence shown here is derived from an EMBL/GenBank/DDBJ whole genome shotgun (WGS) entry which is preliminary data.</text>
</comment>
<dbReference type="VEuPathDB" id="ToxoDB:CSUI_007777"/>
<dbReference type="Proteomes" id="UP000221165">
    <property type="component" value="Unassembled WGS sequence"/>
</dbReference>
<sequence length="145" mass="16141">MQCRLPVTNRQCDACPNGQRAPRPTSWARRRPLPNGLVISRAFYSTGKPRGASAVASRFPPGKKAIFRQRGGTYCDSLTDSFYSLAPEFQVEWRSPVPISCPFKLVKGRQSGGRGSTEEEGRSSGWLETLFISAWRLPFCSSLVR</sequence>
<gene>
    <name evidence="1" type="ORF">CSUI_007777</name>
</gene>
<organism evidence="1 2">
    <name type="scientific">Cystoisospora suis</name>
    <dbReference type="NCBI Taxonomy" id="483139"/>
    <lineage>
        <taxon>Eukaryota</taxon>
        <taxon>Sar</taxon>
        <taxon>Alveolata</taxon>
        <taxon>Apicomplexa</taxon>
        <taxon>Conoidasida</taxon>
        <taxon>Coccidia</taxon>
        <taxon>Eucoccidiorida</taxon>
        <taxon>Eimeriorina</taxon>
        <taxon>Sarcocystidae</taxon>
        <taxon>Cystoisospora</taxon>
    </lineage>
</organism>
<dbReference type="AlphaFoldDB" id="A0A2C6KPG1"/>
<dbReference type="EMBL" id="MIGC01004178">
    <property type="protein sequence ID" value="PHJ18395.1"/>
    <property type="molecule type" value="Genomic_DNA"/>
</dbReference>
<reference evidence="1 2" key="1">
    <citation type="journal article" date="2017" name="Int. J. Parasitol.">
        <title>The genome of the protozoan parasite Cystoisospora suis and a reverse vaccinology approach to identify vaccine candidates.</title>
        <authorList>
            <person name="Palmieri N."/>
            <person name="Shrestha A."/>
            <person name="Ruttkowski B."/>
            <person name="Beck T."/>
            <person name="Vogl C."/>
            <person name="Tomley F."/>
            <person name="Blake D.P."/>
            <person name="Joachim A."/>
        </authorList>
    </citation>
    <scope>NUCLEOTIDE SEQUENCE [LARGE SCALE GENOMIC DNA]</scope>
    <source>
        <strain evidence="1 2">Wien I</strain>
    </source>
</reference>
<evidence type="ECO:0000313" key="1">
    <source>
        <dbReference type="EMBL" id="PHJ18395.1"/>
    </source>
</evidence>
<evidence type="ECO:0000313" key="2">
    <source>
        <dbReference type="Proteomes" id="UP000221165"/>
    </source>
</evidence>
<keyword evidence="2" id="KW-1185">Reference proteome</keyword>
<dbReference type="GeneID" id="94431132"/>
<accession>A0A2C6KPG1</accession>
<proteinExistence type="predicted"/>
<dbReference type="RefSeq" id="XP_067920102.1">
    <property type="nucleotide sequence ID" value="XM_068067921.1"/>
</dbReference>
<protein>
    <submittedName>
        <fullName evidence="1">Uncharacterized protein</fullName>
    </submittedName>
</protein>